<dbReference type="InterPro" id="IPR018306">
    <property type="entry name" value="Phage_T5_Orf172_DNA-bd"/>
</dbReference>
<dbReference type="EMBL" id="ML738664">
    <property type="protein sequence ID" value="KAE8159995.1"/>
    <property type="molecule type" value="Genomic_DNA"/>
</dbReference>
<feature type="domain" description="Bacteriophage T5 Orf172 DNA-binding" evidence="2">
    <location>
        <begin position="158"/>
        <end position="253"/>
    </location>
</feature>
<sequence>MSVSTFVHFDNTTLEALEASRKCVAKKKGSDERCGQRINVDKLRSFYKRNQDISRNELPLLEIAQLCICGTHRREETNVSRAVEQWTEEISDTSCPPHKALPHTNASLTPSKRNDGRRRSTVSPDHFEKGNRHASPKKVNQRIIDLLNMSRKDKIERGYIYIFSDVNIPNKFKVGRSKTKYSRFGEWEKCYPDLVAEAVIECTDAERGEQLVHAELDQQRLKHPCERCKSKPVYHDEWFEKSLGDIRPIVNRWTAFVNIAYLEDGEMKPEYEQQVPALSGDEERWKIWVQEVLNLNKTSAAATPELVEDLLDSGSSESLVTPKTDSSSASEPPSSPILPIPCAFPKVEEPVCSLPSAIEHAVATKPLDGKAPKGEEEMVTFFGLAKRIVSVVAGYSS</sequence>
<protein>
    <recommendedName>
        <fullName evidence="2">Bacteriophage T5 Orf172 DNA-binding domain-containing protein</fullName>
    </recommendedName>
</protein>
<dbReference type="AlphaFoldDB" id="A0A5N6UMY3"/>
<dbReference type="Pfam" id="PF10544">
    <property type="entry name" value="T5orf172"/>
    <property type="match status" value="1"/>
</dbReference>
<evidence type="ECO:0000256" key="1">
    <source>
        <dbReference type="SAM" id="MobiDB-lite"/>
    </source>
</evidence>
<accession>A0A5N6UMY3</accession>
<name>A0A5N6UMY3_ASPTM</name>
<evidence type="ECO:0000259" key="2">
    <source>
        <dbReference type="Pfam" id="PF10544"/>
    </source>
</evidence>
<dbReference type="Proteomes" id="UP000326950">
    <property type="component" value="Unassembled WGS sequence"/>
</dbReference>
<dbReference type="OrthoDB" id="4503155at2759"/>
<evidence type="ECO:0000313" key="4">
    <source>
        <dbReference type="Proteomes" id="UP000326950"/>
    </source>
</evidence>
<gene>
    <name evidence="3" type="ORF">BDV40DRAFT_302653</name>
</gene>
<proteinExistence type="predicted"/>
<dbReference type="InterPro" id="IPR053006">
    <property type="entry name" value="Meiosis_regulatory"/>
</dbReference>
<organism evidence="3 4">
    <name type="scientific">Aspergillus tamarii</name>
    <dbReference type="NCBI Taxonomy" id="41984"/>
    <lineage>
        <taxon>Eukaryota</taxon>
        <taxon>Fungi</taxon>
        <taxon>Dikarya</taxon>
        <taxon>Ascomycota</taxon>
        <taxon>Pezizomycotina</taxon>
        <taxon>Eurotiomycetes</taxon>
        <taxon>Eurotiomycetidae</taxon>
        <taxon>Eurotiales</taxon>
        <taxon>Aspergillaceae</taxon>
        <taxon>Aspergillus</taxon>
        <taxon>Aspergillus subgen. Circumdati</taxon>
    </lineage>
</organism>
<feature type="compositionally biased region" description="Low complexity" evidence="1">
    <location>
        <begin position="313"/>
        <end position="332"/>
    </location>
</feature>
<dbReference type="PANTHER" id="PTHR28094:SF1">
    <property type="entry name" value="MEIOTICALLY UP-REGULATED GENE 113 PROTEIN"/>
    <property type="match status" value="1"/>
</dbReference>
<feature type="region of interest" description="Disordered" evidence="1">
    <location>
        <begin position="313"/>
        <end position="336"/>
    </location>
</feature>
<keyword evidence="4" id="KW-1185">Reference proteome</keyword>
<feature type="region of interest" description="Disordered" evidence="1">
    <location>
        <begin position="90"/>
        <end position="136"/>
    </location>
</feature>
<reference evidence="3 4" key="1">
    <citation type="submission" date="2019-04" db="EMBL/GenBank/DDBJ databases">
        <title>Friends and foes A comparative genomics study of 23 Aspergillus species from section Flavi.</title>
        <authorList>
            <consortium name="DOE Joint Genome Institute"/>
            <person name="Kjaerbolling I."/>
            <person name="Vesth T."/>
            <person name="Frisvad J.C."/>
            <person name="Nybo J.L."/>
            <person name="Theobald S."/>
            <person name="Kildgaard S."/>
            <person name="Isbrandt T."/>
            <person name="Kuo A."/>
            <person name="Sato A."/>
            <person name="Lyhne E.K."/>
            <person name="Kogle M.E."/>
            <person name="Wiebenga A."/>
            <person name="Kun R.S."/>
            <person name="Lubbers R.J."/>
            <person name="Makela M.R."/>
            <person name="Barry K."/>
            <person name="Chovatia M."/>
            <person name="Clum A."/>
            <person name="Daum C."/>
            <person name="Haridas S."/>
            <person name="He G."/>
            <person name="LaButti K."/>
            <person name="Lipzen A."/>
            <person name="Mondo S."/>
            <person name="Riley R."/>
            <person name="Salamov A."/>
            <person name="Simmons B.A."/>
            <person name="Magnuson J.K."/>
            <person name="Henrissat B."/>
            <person name="Mortensen U.H."/>
            <person name="Larsen T.O."/>
            <person name="Devries R.P."/>
            <person name="Grigoriev I.V."/>
            <person name="Machida M."/>
            <person name="Baker S.E."/>
            <person name="Andersen M.R."/>
        </authorList>
    </citation>
    <scope>NUCLEOTIDE SEQUENCE [LARGE SCALE GENOMIC DNA]</scope>
    <source>
        <strain evidence="3 4">CBS 117626</strain>
    </source>
</reference>
<dbReference type="PANTHER" id="PTHR28094">
    <property type="entry name" value="MEIOTICALLY UP-REGULATED GENE 113 PROTEIN"/>
    <property type="match status" value="1"/>
</dbReference>
<evidence type="ECO:0000313" key="3">
    <source>
        <dbReference type="EMBL" id="KAE8159995.1"/>
    </source>
</evidence>